<evidence type="ECO:0000256" key="3">
    <source>
        <dbReference type="ARBA" id="ARBA00022723"/>
    </source>
</evidence>
<feature type="domain" description="Peptidase M3A/M3B catalytic" evidence="7">
    <location>
        <begin position="83"/>
        <end position="294"/>
    </location>
</feature>
<keyword evidence="2" id="KW-0645">Protease</keyword>
<sequence length="295" mass="33298">SVLDGWLEEPVLQPFRLMLERVVRNRPHVLSEPEERILAMQGTFAGTAGKVFRQLTDADMKFGTIADGKGNELELSNATFTTLLHDSVPEVRKAAFHQYYAQYECHANTLAATLSGSNERDAYAAKVRCHPSAVEAALFADNVPLAVYDQLIAAVRAHLPIVHRYYELRRRLLGLNEIHHYDCYVPLVPELEQKHTWDEAIQEITVSLQPLGAEYCDQLEAGLRGRWCDRYPNVGKQSGAFSSGTYESDPYILMNFQEDVIEHVFTLAHEAGHSMHTRLSADAQPFQYAGYTIFV</sequence>
<dbReference type="InterPro" id="IPR001567">
    <property type="entry name" value="Pept_M3A_M3B_dom"/>
</dbReference>
<evidence type="ECO:0000313" key="9">
    <source>
        <dbReference type="EMBL" id="GAG80808.1"/>
    </source>
</evidence>
<evidence type="ECO:0000256" key="4">
    <source>
        <dbReference type="ARBA" id="ARBA00022801"/>
    </source>
</evidence>
<feature type="non-terminal residue" evidence="9">
    <location>
        <position position="295"/>
    </location>
</feature>
<protein>
    <recommendedName>
        <fullName evidence="10">Peptidase M3A/M3B catalytic domain-containing protein</fullName>
    </recommendedName>
</protein>
<dbReference type="Pfam" id="PF08439">
    <property type="entry name" value="Peptidase_M3_N"/>
    <property type="match status" value="1"/>
</dbReference>
<name>X1B9I6_9ZZZZ</name>
<proteinExistence type="predicted"/>
<evidence type="ECO:0000256" key="1">
    <source>
        <dbReference type="ARBA" id="ARBA00001947"/>
    </source>
</evidence>
<keyword evidence="3" id="KW-0479">Metal-binding</keyword>
<feature type="domain" description="Oligopeptidase F N-terminal" evidence="8">
    <location>
        <begin position="2"/>
        <end position="62"/>
    </location>
</feature>
<evidence type="ECO:0000259" key="8">
    <source>
        <dbReference type="Pfam" id="PF08439"/>
    </source>
</evidence>
<evidence type="ECO:0008006" key="10">
    <source>
        <dbReference type="Google" id="ProtNLM"/>
    </source>
</evidence>
<dbReference type="GO" id="GO:0006508">
    <property type="term" value="P:proteolysis"/>
    <property type="evidence" value="ECO:0007669"/>
    <property type="project" value="UniProtKB-KW"/>
</dbReference>
<dbReference type="InterPro" id="IPR042088">
    <property type="entry name" value="OligoPept_F_C"/>
</dbReference>
<reference evidence="9" key="1">
    <citation type="journal article" date="2014" name="Front. Microbiol.">
        <title>High frequency of phylogenetically diverse reductive dehalogenase-homologous genes in deep subseafloor sedimentary metagenomes.</title>
        <authorList>
            <person name="Kawai M."/>
            <person name="Futagami T."/>
            <person name="Toyoda A."/>
            <person name="Takaki Y."/>
            <person name="Nishi S."/>
            <person name="Hori S."/>
            <person name="Arai W."/>
            <person name="Tsubouchi T."/>
            <person name="Morono Y."/>
            <person name="Uchiyama I."/>
            <person name="Ito T."/>
            <person name="Fujiyama A."/>
            <person name="Inagaki F."/>
            <person name="Takami H."/>
        </authorList>
    </citation>
    <scope>NUCLEOTIDE SEQUENCE</scope>
    <source>
        <strain evidence="9">Expedition CK06-06</strain>
    </source>
</reference>
<dbReference type="SUPFAM" id="SSF55486">
    <property type="entry name" value="Metalloproteases ('zincins'), catalytic domain"/>
    <property type="match status" value="1"/>
</dbReference>
<dbReference type="GO" id="GO:0004222">
    <property type="term" value="F:metalloendopeptidase activity"/>
    <property type="evidence" value="ECO:0007669"/>
    <property type="project" value="InterPro"/>
</dbReference>
<dbReference type="EMBL" id="BART01019015">
    <property type="protein sequence ID" value="GAG80808.1"/>
    <property type="molecule type" value="Genomic_DNA"/>
</dbReference>
<keyword evidence="4" id="KW-0378">Hydrolase</keyword>
<evidence type="ECO:0000256" key="6">
    <source>
        <dbReference type="ARBA" id="ARBA00023049"/>
    </source>
</evidence>
<evidence type="ECO:0000256" key="5">
    <source>
        <dbReference type="ARBA" id="ARBA00022833"/>
    </source>
</evidence>
<dbReference type="AlphaFoldDB" id="X1B9I6"/>
<comment type="cofactor">
    <cofactor evidence="1">
        <name>Zn(2+)</name>
        <dbReference type="ChEBI" id="CHEBI:29105"/>
    </cofactor>
</comment>
<comment type="caution">
    <text evidence="9">The sequence shown here is derived from an EMBL/GenBank/DDBJ whole genome shotgun (WGS) entry which is preliminary data.</text>
</comment>
<organism evidence="9">
    <name type="scientific">marine sediment metagenome</name>
    <dbReference type="NCBI Taxonomy" id="412755"/>
    <lineage>
        <taxon>unclassified sequences</taxon>
        <taxon>metagenomes</taxon>
        <taxon>ecological metagenomes</taxon>
    </lineage>
</organism>
<dbReference type="Gene3D" id="1.20.140.70">
    <property type="entry name" value="Oligopeptidase f, N-terminal domain"/>
    <property type="match status" value="1"/>
</dbReference>
<accession>X1B9I6</accession>
<keyword evidence="6" id="KW-0482">Metalloprotease</keyword>
<dbReference type="Gene3D" id="1.10.1370.20">
    <property type="entry name" value="Oligoendopeptidase f, C-terminal domain"/>
    <property type="match status" value="1"/>
</dbReference>
<keyword evidence="5" id="KW-0862">Zinc</keyword>
<dbReference type="InterPro" id="IPR013647">
    <property type="entry name" value="OligopepF_N_dom"/>
</dbReference>
<gene>
    <name evidence="9" type="ORF">S01H4_35708</name>
</gene>
<evidence type="ECO:0000256" key="2">
    <source>
        <dbReference type="ARBA" id="ARBA00022670"/>
    </source>
</evidence>
<dbReference type="Gene3D" id="1.10.287.830">
    <property type="entry name" value="putative peptidase helix hairpin domain like"/>
    <property type="match status" value="1"/>
</dbReference>
<dbReference type="GO" id="GO:0046872">
    <property type="term" value="F:metal ion binding"/>
    <property type="evidence" value="ECO:0007669"/>
    <property type="project" value="UniProtKB-KW"/>
</dbReference>
<evidence type="ECO:0000259" key="7">
    <source>
        <dbReference type="Pfam" id="PF01432"/>
    </source>
</evidence>
<feature type="non-terminal residue" evidence="9">
    <location>
        <position position="1"/>
    </location>
</feature>
<dbReference type="Pfam" id="PF01432">
    <property type="entry name" value="Peptidase_M3"/>
    <property type="match status" value="1"/>
</dbReference>